<name>A0AA86QP80_9EUKA</name>
<dbReference type="EMBL" id="CAXDID020000057">
    <property type="protein sequence ID" value="CAL6008287.1"/>
    <property type="molecule type" value="Genomic_DNA"/>
</dbReference>
<gene>
    <name evidence="3" type="ORF">HINF_LOCUS21045</name>
    <name evidence="2" type="ORF">HINF_LOCUS50916</name>
</gene>
<dbReference type="Proteomes" id="UP001642409">
    <property type="component" value="Unassembled WGS sequence"/>
</dbReference>
<evidence type="ECO:0000313" key="4">
    <source>
        <dbReference type="Proteomes" id="UP001642409"/>
    </source>
</evidence>
<dbReference type="EMBL" id="CATOUU010000967">
    <property type="protein sequence ID" value="CAI9963271.1"/>
    <property type="molecule type" value="Genomic_DNA"/>
</dbReference>
<proteinExistence type="predicted"/>
<dbReference type="AlphaFoldDB" id="A0AA86QP80"/>
<evidence type="ECO:0000256" key="1">
    <source>
        <dbReference type="SAM" id="MobiDB-lite"/>
    </source>
</evidence>
<feature type="compositionally biased region" description="Polar residues" evidence="1">
    <location>
        <begin position="235"/>
        <end position="245"/>
    </location>
</feature>
<reference evidence="3 4" key="2">
    <citation type="submission" date="2024-07" db="EMBL/GenBank/DDBJ databases">
        <authorList>
            <person name="Akdeniz Z."/>
        </authorList>
    </citation>
    <scope>NUCLEOTIDE SEQUENCE [LARGE SCALE GENOMIC DNA]</scope>
</reference>
<feature type="region of interest" description="Disordered" evidence="1">
    <location>
        <begin position="220"/>
        <end position="245"/>
    </location>
</feature>
<feature type="compositionally biased region" description="Low complexity" evidence="1">
    <location>
        <begin position="225"/>
        <end position="234"/>
    </location>
</feature>
<evidence type="ECO:0000313" key="2">
    <source>
        <dbReference type="EMBL" id="CAI9963271.1"/>
    </source>
</evidence>
<evidence type="ECO:0000313" key="3">
    <source>
        <dbReference type="EMBL" id="CAL6008287.1"/>
    </source>
</evidence>
<protein>
    <submittedName>
        <fullName evidence="3">Hypothetical_protein</fullName>
    </submittedName>
</protein>
<keyword evidence="4" id="KW-1185">Reference proteome</keyword>
<organism evidence="2">
    <name type="scientific">Hexamita inflata</name>
    <dbReference type="NCBI Taxonomy" id="28002"/>
    <lineage>
        <taxon>Eukaryota</taxon>
        <taxon>Metamonada</taxon>
        <taxon>Diplomonadida</taxon>
        <taxon>Hexamitidae</taxon>
        <taxon>Hexamitinae</taxon>
        <taxon>Hexamita</taxon>
    </lineage>
</organism>
<comment type="caution">
    <text evidence="2">The sequence shown here is derived from an EMBL/GenBank/DDBJ whole genome shotgun (WGS) entry which is preliminary data.</text>
</comment>
<accession>A0AA86QP80</accession>
<reference evidence="2" key="1">
    <citation type="submission" date="2023-06" db="EMBL/GenBank/DDBJ databases">
        <authorList>
            <person name="Kurt Z."/>
        </authorList>
    </citation>
    <scope>NUCLEOTIDE SEQUENCE</scope>
</reference>
<sequence>MDSESQKKEKSQKSEQHKLHEMKTFYIQHLKGEKIDEQNQLKFLLIQFVHHPEKFIEIHVLYAQCKNGGSTVYNRPLNQYFHKQLKPLFQFKFEDTQLVDYLRQFYIPRTNEFHRNVLELIRVHFDKKFFNYEFLRDNVIKNCGKEDRKDKYPELSIYKLKIYLEQKFPIKQIHKIINDFCETQTSFQDAQTKINLIPQNIIPTPFVFKDIGEPSNYNVKEYENSENTSENTNSQKQTELNSSKY</sequence>